<evidence type="ECO:0000313" key="1">
    <source>
        <dbReference type="EMBL" id="KAI3734339.1"/>
    </source>
</evidence>
<dbReference type="Proteomes" id="UP001055879">
    <property type="component" value="Linkage Group LG04"/>
</dbReference>
<sequence length="97" mass="10931">MASPSPFLAINFMFGRAASGDEQSSLEVYSGSIKFLFFLPPAVPPPAGSIEFVFILQNNSRFDLVFEEQKEWRYEGTSSKRKLIVFVIQTNELVMMG</sequence>
<evidence type="ECO:0000313" key="2">
    <source>
        <dbReference type="Proteomes" id="UP001055879"/>
    </source>
</evidence>
<comment type="caution">
    <text evidence="1">The sequence shown here is derived from an EMBL/GenBank/DDBJ whole genome shotgun (WGS) entry which is preliminary data.</text>
</comment>
<proteinExistence type="predicted"/>
<reference evidence="2" key="1">
    <citation type="journal article" date="2022" name="Mol. Ecol. Resour.">
        <title>The genomes of chicory, endive, great burdock and yacon provide insights into Asteraceae palaeo-polyploidization history and plant inulin production.</title>
        <authorList>
            <person name="Fan W."/>
            <person name="Wang S."/>
            <person name="Wang H."/>
            <person name="Wang A."/>
            <person name="Jiang F."/>
            <person name="Liu H."/>
            <person name="Zhao H."/>
            <person name="Xu D."/>
            <person name="Zhang Y."/>
        </authorList>
    </citation>
    <scope>NUCLEOTIDE SEQUENCE [LARGE SCALE GENOMIC DNA]</scope>
    <source>
        <strain evidence="2">cv. Niubang</strain>
    </source>
</reference>
<accession>A0ACB9CJ53</accession>
<dbReference type="EMBL" id="CM042050">
    <property type="protein sequence ID" value="KAI3734339.1"/>
    <property type="molecule type" value="Genomic_DNA"/>
</dbReference>
<reference evidence="1 2" key="2">
    <citation type="journal article" date="2022" name="Mol. Ecol. Resour.">
        <title>The genomes of chicory, endive, great burdock and yacon provide insights into Asteraceae paleo-polyploidization history and plant inulin production.</title>
        <authorList>
            <person name="Fan W."/>
            <person name="Wang S."/>
            <person name="Wang H."/>
            <person name="Wang A."/>
            <person name="Jiang F."/>
            <person name="Liu H."/>
            <person name="Zhao H."/>
            <person name="Xu D."/>
            <person name="Zhang Y."/>
        </authorList>
    </citation>
    <scope>NUCLEOTIDE SEQUENCE [LARGE SCALE GENOMIC DNA]</scope>
    <source>
        <strain evidence="2">cv. Niubang</strain>
    </source>
</reference>
<gene>
    <name evidence="1" type="ORF">L6452_13806</name>
</gene>
<organism evidence="1 2">
    <name type="scientific">Arctium lappa</name>
    <name type="common">Greater burdock</name>
    <name type="synonym">Lappa major</name>
    <dbReference type="NCBI Taxonomy" id="4217"/>
    <lineage>
        <taxon>Eukaryota</taxon>
        <taxon>Viridiplantae</taxon>
        <taxon>Streptophyta</taxon>
        <taxon>Embryophyta</taxon>
        <taxon>Tracheophyta</taxon>
        <taxon>Spermatophyta</taxon>
        <taxon>Magnoliopsida</taxon>
        <taxon>eudicotyledons</taxon>
        <taxon>Gunneridae</taxon>
        <taxon>Pentapetalae</taxon>
        <taxon>asterids</taxon>
        <taxon>campanulids</taxon>
        <taxon>Asterales</taxon>
        <taxon>Asteraceae</taxon>
        <taxon>Carduoideae</taxon>
        <taxon>Cardueae</taxon>
        <taxon>Arctiinae</taxon>
        <taxon>Arctium</taxon>
    </lineage>
</organism>
<keyword evidence="2" id="KW-1185">Reference proteome</keyword>
<protein>
    <submittedName>
        <fullName evidence="1">Uncharacterized protein</fullName>
    </submittedName>
</protein>
<name>A0ACB9CJ53_ARCLA</name>